<evidence type="ECO:0000256" key="8">
    <source>
        <dbReference type="ARBA" id="ARBA00049560"/>
    </source>
</evidence>
<comment type="catalytic activity">
    <reaction evidence="8">
        <text>a 1-O-(1Z-alkenyl)-sn-glycero-3-phosphocholine + H2O = a 2,3-saturated aldehyde + sn-glycerol 3-phosphocholine</text>
        <dbReference type="Rhea" id="RHEA:22544"/>
        <dbReference type="ChEBI" id="CHEBI:15377"/>
        <dbReference type="ChEBI" id="CHEBI:16870"/>
        <dbReference type="ChEBI" id="CHEBI:73359"/>
        <dbReference type="ChEBI" id="CHEBI:77287"/>
        <dbReference type="EC" id="3.3.2.2"/>
    </reaction>
</comment>
<accession>A0A1I8ETW9</accession>
<keyword evidence="5 9" id="KW-0472">Membrane</keyword>
<dbReference type="AlphaFoldDB" id="A0A1I8ETW9"/>
<dbReference type="PANTHER" id="PTHR31885:SF6">
    <property type="entry name" value="GH04784P"/>
    <property type="match status" value="1"/>
</dbReference>
<dbReference type="EC" id="3.3.2.2" evidence="6"/>
<evidence type="ECO:0000256" key="4">
    <source>
        <dbReference type="ARBA" id="ARBA00022989"/>
    </source>
</evidence>
<dbReference type="STRING" id="6293.A0A1I8ETW9"/>
<feature type="transmembrane region" description="Helical" evidence="9">
    <location>
        <begin position="63"/>
        <end position="84"/>
    </location>
</feature>
<organism evidence="11">
    <name type="scientific">Wuchereria bancrofti</name>
    <dbReference type="NCBI Taxonomy" id="6293"/>
    <lineage>
        <taxon>Eukaryota</taxon>
        <taxon>Metazoa</taxon>
        <taxon>Ecdysozoa</taxon>
        <taxon>Nematoda</taxon>
        <taxon>Chromadorea</taxon>
        <taxon>Rhabditida</taxon>
        <taxon>Spirurina</taxon>
        <taxon>Spiruromorpha</taxon>
        <taxon>Filarioidea</taxon>
        <taxon>Onchocercidae</taxon>
        <taxon>Wuchereria</taxon>
    </lineage>
</organism>
<comment type="subcellular location">
    <subcellularLocation>
        <location evidence="1">Membrane</location>
        <topology evidence="1">Multi-pass membrane protein</topology>
    </subcellularLocation>
</comment>
<reference evidence="10 11" key="1">
    <citation type="submission" date="2016-11" db="UniProtKB">
        <authorList>
            <consortium name="WormBaseParasite"/>
        </authorList>
    </citation>
    <scope>IDENTIFICATION</scope>
    <source>
        <strain evidence="10 11">pt0022</strain>
    </source>
</reference>
<evidence type="ECO:0000256" key="2">
    <source>
        <dbReference type="ARBA" id="ARBA00007375"/>
    </source>
</evidence>
<protein>
    <recommendedName>
        <fullName evidence="6">lysoplasmalogenase</fullName>
        <ecNumber evidence="6">3.3.2.2</ecNumber>
    </recommendedName>
</protein>
<dbReference type="GO" id="GO:0016020">
    <property type="term" value="C:membrane"/>
    <property type="evidence" value="ECO:0007669"/>
    <property type="project" value="UniProtKB-SubCell"/>
</dbReference>
<proteinExistence type="inferred from homology"/>
<dbReference type="InterPro" id="IPR012506">
    <property type="entry name" value="TMEM86B-like"/>
</dbReference>
<evidence type="ECO:0000256" key="7">
    <source>
        <dbReference type="ARBA" id="ARBA00049458"/>
    </source>
</evidence>
<dbReference type="Pfam" id="PF07947">
    <property type="entry name" value="YhhN"/>
    <property type="match status" value="1"/>
</dbReference>
<comment type="similarity">
    <text evidence="2">Belongs to the TMEM86 family.</text>
</comment>
<evidence type="ECO:0000256" key="1">
    <source>
        <dbReference type="ARBA" id="ARBA00004141"/>
    </source>
</evidence>
<name>A0A1I8ETW9_WUCBA</name>
<evidence type="ECO:0000313" key="11">
    <source>
        <dbReference type="WBParaSite" id="maker-PairedContig_4662-snap-gene-0.2-mRNA-1"/>
    </source>
</evidence>
<sequence length="85" mass="9239">MVLSEVVITYMNIGKKTLPVLILSILYYAVGSSFSNRQRIYASLGLLAGAIGDYMITRPNDGLILGAACFAIGHIFYLVNIIVIN</sequence>
<keyword evidence="4 9" id="KW-1133">Transmembrane helix</keyword>
<dbReference type="WBParaSite" id="maker-PairedContig_1356-snap-gene-0.2-mRNA-1">
    <property type="protein sequence ID" value="maker-PairedContig_1356-snap-gene-0.2-mRNA-1"/>
    <property type="gene ID" value="maker-PairedContig_1356-snap-gene-0.2"/>
</dbReference>
<evidence type="ECO:0000256" key="6">
    <source>
        <dbReference type="ARBA" id="ARBA00035673"/>
    </source>
</evidence>
<dbReference type="PANTHER" id="PTHR31885">
    <property type="entry name" value="GH04784P"/>
    <property type="match status" value="1"/>
</dbReference>
<keyword evidence="3 9" id="KW-0812">Transmembrane</keyword>
<evidence type="ECO:0000256" key="9">
    <source>
        <dbReference type="SAM" id="Phobius"/>
    </source>
</evidence>
<feature type="transmembrane region" description="Helical" evidence="9">
    <location>
        <begin position="40"/>
        <end position="57"/>
    </location>
</feature>
<dbReference type="GO" id="GO:0047408">
    <property type="term" value="F:alkenylglycerophosphocholine hydrolase activity"/>
    <property type="evidence" value="ECO:0007669"/>
    <property type="project" value="UniProtKB-EC"/>
</dbReference>
<evidence type="ECO:0000256" key="5">
    <source>
        <dbReference type="ARBA" id="ARBA00023136"/>
    </source>
</evidence>
<dbReference type="WBParaSite" id="maker-PairedContig_4662-snap-gene-0.2-mRNA-1">
    <property type="protein sequence ID" value="maker-PairedContig_4662-snap-gene-0.2-mRNA-1"/>
    <property type="gene ID" value="maker-PairedContig_4662-snap-gene-0.2"/>
</dbReference>
<comment type="catalytic activity">
    <reaction evidence="7">
        <text>a 1-O-(1Z-alkenyl)-sn-glycero-3-phosphoethanolamine + H2O = a 2,3-saturated aldehyde + sn-glycero-3-phosphoethanolamine</text>
        <dbReference type="Rhea" id="RHEA:16905"/>
        <dbReference type="ChEBI" id="CHEBI:15377"/>
        <dbReference type="ChEBI" id="CHEBI:73359"/>
        <dbReference type="ChEBI" id="CHEBI:77288"/>
        <dbReference type="ChEBI" id="CHEBI:143890"/>
        <dbReference type="EC" id="3.3.2.2"/>
    </reaction>
</comment>
<evidence type="ECO:0000256" key="3">
    <source>
        <dbReference type="ARBA" id="ARBA00022692"/>
    </source>
</evidence>
<feature type="transmembrane region" description="Helical" evidence="9">
    <location>
        <begin position="6"/>
        <end position="28"/>
    </location>
</feature>
<evidence type="ECO:0000313" key="10">
    <source>
        <dbReference type="WBParaSite" id="maker-PairedContig_1356-snap-gene-0.2-mRNA-1"/>
    </source>
</evidence>